<dbReference type="EMBL" id="JACMYH010000001">
    <property type="protein sequence ID" value="MBC2676862.1"/>
    <property type="molecule type" value="Genomic_DNA"/>
</dbReference>
<dbReference type="Proteomes" id="UP000546173">
    <property type="component" value="Unassembled WGS sequence"/>
</dbReference>
<dbReference type="InterPro" id="IPR024744">
    <property type="entry name" value="CSS-motif_dom"/>
</dbReference>
<dbReference type="PROSITE" id="PS50883">
    <property type="entry name" value="EAL"/>
    <property type="match status" value="1"/>
</dbReference>
<dbReference type="CDD" id="cd01948">
    <property type="entry name" value="EAL"/>
    <property type="match status" value="1"/>
</dbReference>
<dbReference type="Pfam" id="PF12792">
    <property type="entry name" value="CSS-motif"/>
    <property type="match status" value="1"/>
</dbReference>
<evidence type="ECO:0000313" key="12">
    <source>
        <dbReference type="EMBL" id="MBC2676862.1"/>
    </source>
</evidence>
<evidence type="ECO:0000256" key="1">
    <source>
        <dbReference type="ARBA" id="ARBA00004651"/>
    </source>
</evidence>
<dbReference type="SUPFAM" id="SSF141868">
    <property type="entry name" value="EAL domain-like"/>
    <property type="match status" value="1"/>
</dbReference>
<keyword evidence="5 10" id="KW-0812">Transmembrane</keyword>
<feature type="transmembrane region" description="Helical" evidence="10">
    <location>
        <begin position="233"/>
        <end position="255"/>
    </location>
</feature>
<proteinExistence type="predicted"/>
<evidence type="ECO:0000256" key="2">
    <source>
        <dbReference type="ARBA" id="ARBA00012282"/>
    </source>
</evidence>
<evidence type="ECO:0000256" key="5">
    <source>
        <dbReference type="ARBA" id="ARBA00022692"/>
    </source>
</evidence>
<evidence type="ECO:0000256" key="4">
    <source>
        <dbReference type="ARBA" id="ARBA00022636"/>
    </source>
</evidence>
<comment type="caution">
    <text evidence="12">The sequence shown here is derived from an EMBL/GenBank/DDBJ whole genome shotgun (WGS) entry which is preliminary data.</text>
</comment>
<keyword evidence="13" id="KW-1185">Reference proteome</keyword>
<dbReference type="InterPro" id="IPR035919">
    <property type="entry name" value="EAL_sf"/>
</dbReference>
<sequence>MPLTLAASKRKFSRLLLPWLAAAIPLASGAVMLNWEAGRSLQLAAARTSQLAVEQFELILDNVAAAADAVLPLSGQACAQVQPALLDQVTRRPFVRSVNLIQGDTLYCSSLSGAVSENVNPLDYVDGQLWLLPGNSVTPDRGLLIYRAARGEASALSTVDGYHLANALRMMGSTHSITLHVGRSWIEASGEVHQGAPLPATGAQTRLQSARYPFSVISGIPQEARWTLIREQYAGMFGLLLLISAVVGLLCRWVMSRSGSRYQELQRALDAEEFVPFFQPVVFSEDGRWAGAEVLMRWQHPREGLVRPDLFIPYAEDCGLIVPMTRLLMKRTAQQLGSCLDQLPHGFHVGINITAQHCLDSALFDDCKAFLDAFPKDRIALTLELTERELIQPCAQIHTLFERLRGLGVSIAIDDFGTGQSSLSYLQQFQVDFLKIDQSFVAMIGVNTLSRHVLDSIIELSAKLELQVVAEGVETDEQRAYLAARHVKYLQGYLFAKPMPLADFAHALRRL</sequence>
<evidence type="ECO:0000256" key="8">
    <source>
        <dbReference type="ARBA" id="ARBA00023136"/>
    </source>
</evidence>
<dbReference type="EC" id="3.1.4.52" evidence="2"/>
<keyword evidence="4" id="KW-0973">c-di-GMP</keyword>
<keyword evidence="7 10" id="KW-1133">Transmembrane helix</keyword>
<dbReference type="PANTHER" id="PTHR33121:SF80">
    <property type="entry name" value="CYCLIC DI-GMP PHOSPHODIESTERASE PDEL"/>
    <property type="match status" value="1"/>
</dbReference>
<comment type="subcellular location">
    <subcellularLocation>
        <location evidence="1">Cell membrane</location>
        <topology evidence="1">Multi-pass membrane protein</topology>
    </subcellularLocation>
</comment>
<protein>
    <recommendedName>
        <fullName evidence="2">cyclic-guanylate-specific phosphodiesterase</fullName>
        <ecNumber evidence="2">3.1.4.52</ecNumber>
    </recommendedName>
</protein>
<gene>
    <name evidence="12" type="ORF">H7993_00495</name>
</gene>
<feature type="domain" description="EAL" evidence="11">
    <location>
        <begin position="258"/>
        <end position="511"/>
    </location>
</feature>
<reference evidence="12 13" key="1">
    <citation type="submission" date="2020-08" db="EMBL/GenBank/DDBJ databases">
        <title>Pseudomonas sp. nov.</title>
        <authorList>
            <person name="Gieschler S."/>
            <person name="Fiedler G."/>
            <person name="Brinks E."/>
            <person name="Boehnlein C."/>
            <person name="Franz C.M.A.P."/>
            <person name="Kabisch J."/>
        </authorList>
    </citation>
    <scope>NUCLEOTIDE SEQUENCE [LARGE SCALE GENOMIC DNA]</scope>
    <source>
        <strain evidence="12 13">MBT-2</strain>
    </source>
</reference>
<accession>A0A7X1KRY2</accession>
<evidence type="ECO:0000256" key="7">
    <source>
        <dbReference type="ARBA" id="ARBA00022989"/>
    </source>
</evidence>
<evidence type="ECO:0000256" key="10">
    <source>
        <dbReference type="SAM" id="Phobius"/>
    </source>
</evidence>
<dbReference type="InterPro" id="IPR001633">
    <property type="entry name" value="EAL_dom"/>
</dbReference>
<evidence type="ECO:0000256" key="9">
    <source>
        <dbReference type="ARBA" id="ARBA00034290"/>
    </source>
</evidence>
<evidence type="ECO:0000256" key="6">
    <source>
        <dbReference type="ARBA" id="ARBA00022801"/>
    </source>
</evidence>
<dbReference type="PANTHER" id="PTHR33121">
    <property type="entry name" value="CYCLIC DI-GMP PHOSPHODIESTERASE PDEF"/>
    <property type="match status" value="1"/>
</dbReference>
<dbReference type="AlphaFoldDB" id="A0A7X1KRY2"/>
<dbReference type="FunFam" id="3.20.20.450:FF:000001">
    <property type="entry name" value="Cyclic di-GMP phosphodiesterase yahA"/>
    <property type="match status" value="1"/>
</dbReference>
<comment type="catalytic activity">
    <reaction evidence="9">
        <text>3',3'-c-di-GMP + H2O = 5'-phosphoguanylyl(3'-&gt;5')guanosine + H(+)</text>
        <dbReference type="Rhea" id="RHEA:24902"/>
        <dbReference type="ChEBI" id="CHEBI:15377"/>
        <dbReference type="ChEBI" id="CHEBI:15378"/>
        <dbReference type="ChEBI" id="CHEBI:58754"/>
        <dbReference type="ChEBI" id="CHEBI:58805"/>
        <dbReference type="EC" id="3.1.4.52"/>
    </reaction>
</comment>
<keyword evidence="6" id="KW-0378">Hydrolase</keyword>
<evidence type="ECO:0000313" key="13">
    <source>
        <dbReference type="Proteomes" id="UP000546173"/>
    </source>
</evidence>
<evidence type="ECO:0000256" key="3">
    <source>
        <dbReference type="ARBA" id="ARBA00022475"/>
    </source>
</evidence>
<dbReference type="RefSeq" id="WP_185793059.1">
    <property type="nucleotide sequence ID" value="NZ_JACMYH010000001.1"/>
</dbReference>
<dbReference type="Pfam" id="PF00563">
    <property type="entry name" value="EAL"/>
    <property type="match status" value="1"/>
</dbReference>
<keyword evidence="8 10" id="KW-0472">Membrane</keyword>
<organism evidence="12 13">
    <name type="scientific">Pseudomonas baltica</name>
    <dbReference type="NCBI Taxonomy" id="2762576"/>
    <lineage>
        <taxon>Bacteria</taxon>
        <taxon>Pseudomonadati</taxon>
        <taxon>Pseudomonadota</taxon>
        <taxon>Gammaproteobacteria</taxon>
        <taxon>Pseudomonadales</taxon>
        <taxon>Pseudomonadaceae</taxon>
        <taxon>Pseudomonas</taxon>
    </lineage>
</organism>
<name>A0A7X1KRY2_9PSED</name>
<dbReference type="Gene3D" id="3.20.20.450">
    <property type="entry name" value="EAL domain"/>
    <property type="match status" value="1"/>
</dbReference>
<evidence type="ECO:0000259" key="11">
    <source>
        <dbReference type="PROSITE" id="PS50883"/>
    </source>
</evidence>
<dbReference type="InterPro" id="IPR050706">
    <property type="entry name" value="Cyclic-di-GMP_PDE-like"/>
</dbReference>
<dbReference type="SMART" id="SM00052">
    <property type="entry name" value="EAL"/>
    <property type="match status" value="1"/>
</dbReference>
<keyword evidence="3" id="KW-1003">Cell membrane</keyword>
<dbReference type="GO" id="GO:0071111">
    <property type="term" value="F:cyclic-guanylate-specific phosphodiesterase activity"/>
    <property type="evidence" value="ECO:0007669"/>
    <property type="project" value="UniProtKB-EC"/>
</dbReference>
<dbReference type="GO" id="GO:0005886">
    <property type="term" value="C:plasma membrane"/>
    <property type="evidence" value="ECO:0007669"/>
    <property type="project" value="UniProtKB-SubCell"/>
</dbReference>